<comment type="similarity">
    <text evidence="1">Belongs to the protein kinase superfamily. ADCK protein kinase family.</text>
</comment>
<reference evidence="3 4" key="2">
    <citation type="journal article" date="2012" name="Stand. Genomic Sci.">
        <title>Complete genome sequence of the moderately thermophilic mineral-sulfide-oxidizing firmicute Sulfobacillus acidophilus type strain (NAL(T)).</title>
        <authorList>
            <person name="Anderson I."/>
            <person name="Chertkov O."/>
            <person name="Chen A."/>
            <person name="Saunders E."/>
            <person name="Lapidus A."/>
            <person name="Nolan M."/>
            <person name="Lucas S."/>
            <person name="Hammon N."/>
            <person name="Deshpande S."/>
            <person name="Cheng J.F."/>
            <person name="Han C."/>
            <person name="Tapia R."/>
            <person name="Goodwin L.A."/>
            <person name="Pitluck S."/>
            <person name="Liolios K."/>
            <person name="Pagani I."/>
            <person name="Ivanova N."/>
            <person name="Mikhailova N."/>
            <person name="Pati A."/>
            <person name="Palaniappan K."/>
            <person name="Land M."/>
            <person name="Pan C."/>
            <person name="Rohde M."/>
            <person name="Pukall R."/>
            <person name="Goker M."/>
            <person name="Detter J.C."/>
            <person name="Woyke T."/>
            <person name="Bristow J."/>
            <person name="Eisen J.A."/>
            <person name="Markowitz V."/>
            <person name="Hugenholtz P."/>
            <person name="Kyrpides N.C."/>
            <person name="Klenk H.P."/>
            <person name="Mavromatis K."/>
        </authorList>
    </citation>
    <scope>NUCLEOTIDE SEQUENCE [LARGE SCALE GENOMIC DNA]</scope>
    <source>
        <strain evidence="4">ATCC 700253 / DSM 10332 / NAL</strain>
    </source>
</reference>
<keyword evidence="4" id="KW-1185">Reference proteome</keyword>
<dbReference type="InterPro" id="IPR011009">
    <property type="entry name" value="Kinase-like_dom_sf"/>
</dbReference>
<dbReference type="PROSITE" id="PS50011">
    <property type="entry name" value="PROTEIN_KINASE_DOM"/>
    <property type="match status" value="1"/>
</dbReference>
<dbReference type="AlphaFoldDB" id="G8TYH1"/>
<dbReference type="InterPro" id="IPR000719">
    <property type="entry name" value="Prot_kinase_dom"/>
</dbReference>
<feature type="domain" description="Protein kinase" evidence="2">
    <location>
        <begin position="128"/>
        <end position="549"/>
    </location>
</feature>
<dbReference type="Proteomes" id="UP000005439">
    <property type="component" value="Chromosome"/>
</dbReference>
<sequence>MPNASPRHPRRPASVIWRSYRITSLFLGLLLELVWNSLWARNQMPDAADAFWNAVYHRQAARFRKVAEEMGGLLIKVGQFLSSRVDLLPRPYIDELAHLQDHVAEAPWEAVRAVLTEEIGPLADHFLWFSDRPLASASLGQVYQAHLLDGTPVAVKVQRPGIREIVEADLRALTWVVALITRLTRFGRTFDLFTVLREFRKMVFEELDYQRELNNTEVIRNELRDIPWVRVPYTVPTLSTRRVLVMEFCQGTKIDQVGALQAAGIAPGDVAERVIKLYLHLVFESGVYHADPHAGNILVDAQGSLILLDYGMVGSLDAATRHNIRKLFIAVSQRNPQGIVDAIASLGMLRPEADMAKLKKTVAYLFDRYYAETLNQLTDLNVGELLRDFERLLRDEAIQVPGHFAFLGRAIAILVGLATLLDPNINLVTLFAPYAQRFILEDAGGPVGYARRQTETWVKNAVTLPLLAHHVLTRLDQGDVETQVTWTRGERELKQLARSVRGLTEALYVIGFTIAGTLLLNTHPWTARILFLLAAASLLWSWRDRGRSH</sequence>
<dbReference type="CDD" id="cd05121">
    <property type="entry name" value="ABC1_ADCK3-like"/>
    <property type="match status" value="1"/>
</dbReference>
<proteinExistence type="inferred from homology"/>
<dbReference type="GO" id="GO:0004672">
    <property type="term" value="F:protein kinase activity"/>
    <property type="evidence" value="ECO:0007669"/>
    <property type="project" value="InterPro"/>
</dbReference>
<dbReference type="HOGENOM" id="CLU_006533_0_3_9"/>
<evidence type="ECO:0000313" key="4">
    <source>
        <dbReference type="Proteomes" id="UP000005439"/>
    </source>
</evidence>
<dbReference type="PANTHER" id="PTHR10566:SF113">
    <property type="entry name" value="PROTEIN ACTIVITY OF BC1 COMPLEX KINASE 7, CHLOROPLASTIC"/>
    <property type="match status" value="1"/>
</dbReference>
<dbReference type="STRING" id="679936.Sulac_2771"/>
<gene>
    <name evidence="3" type="ordered locus">Sulac_2771</name>
</gene>
<dbReference type="Gene3D" id="1.10.510.10">
    <property type="entry name" value="Transferase(Phosphotransferase) domain 1"/>
    <property type="match status" value="1"/>
</dbReference>
<dbReference type="EMBL" id="CP003179">
    <property type="protein sequence ID" value="AEW06232.1"/>
    <property type="molecule type" value="Genomic_DNA"/>
</dbReference>
<dbReference type="PATRIC" id="fig|679936.5.peg.2865"/>
<evidence type="ECO:0000259" key="2">
    <source>
        <dbReference type="PROSITE" id="PS50011"/>
    </source>
</evidence>
<reference evidence="4" key="1">
    <citation type="submission" date="2011-12" db="EMBL/GenBank/DDBJ databases">
        <title>The complete genome of chromosome of Sulfobacillus acidophilus DSM 10332.</title>
        <authorList>
            <person name="Lucas S."/>
            <person name="Han J."/>
            <person name="Lapidus A."/>
            <person name="Bruce D."/>
            <person name="Goodwin L."/>
            <person name="Pitluck S."/>
            <person name="Peters L."/>
            <person name="Kyrpides N."/>
            <person name="Mavromatis K."/>
            <person name="Ivanova N."/>
            <person name="Mikhailova N."/>
            <person name="Chertkov O."/>
            <person name="Saunders E."/>
            <person name="Detter J.C."/>
            <person name="Tapia R."/>
            <person name="Han C."/>
            <person name="Land M."/>
            <person name="Hauser L."/>
            <person name="Markowitz V."/>
            <person name="Cheng J.-F."/>
            <person name="Hugenholtz P."/>
            <person name="Woyke T."/>
            <person name="Wu D."/>
            <person name="Pukall R."/>
            <person name="Gehrich-Schroeter G."/>
            <person name="Schneider S."/>
            <person name="Klenk H.-P."/>
            <person name="Eisen J.A."/>
        </authorList>
    </citation>
    <scope>NUCLEOTIDE SEQUENCE [LARGE SCALE GENOMIC DNA]</scope>
    <source>
        <strain evidence="4">ATCC 700253 / DSM 10332 / NAL</strain>
    </source>
</reference>
<evidence type="ECO:0000313" key="3">
    <source>
        <dbReference type="EMBL" id="AEW06232.1"/>
    </source>
</evidence>
<protein>
    <submittedName>
        <fullName evidence="3">ABC-1 domain-containing protein</fullName>
    </submittedName>
</protein>
<dbReference type="PANTHER" id="PTHR10566">
    <property type="entry name" value="CHAPERONE-ACTIVITY OF BC1 COMPLEX CABC1 -RELATED"/>
    <property type="match status" value="1"/>
</dbReference>
<dbReference type="GO" id="GO:0005524">
    <property type="term" value="F:ATP binding"/>
    <property type="evidence" value="ECO:0007669"/>
    <property type="project" value="InterPro"/>
</dbReference>
<evidence type="ECO:0000256" key="1">
    <source>
        <dbReference type="ARBA" id="ARBA00009670"/>
    </source>
</evidence>
<dbReference type="InterPro" id="IPR050154">
    <property type="entry name" value="UbiB_kinase"/>
</dbReference>
<dbReference type="Pfam" id="PF03109">
    <property type="entry name" value="ABC1"/>
    <property type="match status" value="1"/>
</dbReference>
<name>G8TYH1_SULAD</name>
<dbReference type="InterPro" id="IPR004147">
    <property type="entry name" value="ABC1_dom"/>
</dbReference>
<organism evidence="3 4">
    <name type="scientific">Sulfobacillus acidophilus (strain ATCC 700253 / DSM 10332 / NAL)</name>
    <dbReference type="NCBI Taxonomy" id="679936"/>
    <lineage>
        <taxon>Bacteria</taxon>
        <taxon>Bacillati</taxon>
        <taxon>Bacillota</taxon>
        <taxon>Clostridia</taxon>
        <taxon>Eubacteriales</taxon>
        <taxon>Clostridiales Family XVII. Incertae Sedis</taxon>
        <taxon>Sulfobacillus</taxon>
    </lineage>
</organism>
<dbReference type="SUPFAM" id="SSF56112">
    <property type="entry name" value="Protein kinase-like (PK-like)"/>
    <property type="match status" value="1"/>
</dbReference>
<dbReference type="KEGG" id="sap:Sulac_2771"/>
<accession>G8TYH1</accession>